<accession>A0AA36G0C7</accession>
<name>A0AA36G0C7_9BILA</name>
<dbReference type="AlphaFoldDB" id="A0AA36G0C7"/>
<evidence type="ECO:0000313" key="1">
    <source>
        <dbReference type="EMBL" id="CAJ0573749.1"/>
    </source>
</evidence>
<sequence length="66" mass="7150">MHNLCSATVYSGLDRKVVDGGSSLPLFPPLMVAIPSLLSSLSSHHILRPHMTTAHFKPIPNNERCG</sequence>
<organism evidence="1 2">
    <name type="scientific">Mesorhabditis spiculigera</name>
    <dbReference type="NCBI Taxonomy" id="96644"/>
    <lineage>
        <taxon>Eukaryota</taxon>
        <taxon>Metazoa</taxon>
        <taxon>Ecdysozoa</taxon>
        <taxon>Nematoda</taxon>
        <taxon>Chromadorea</taxon>
        <taxon>Rhabditida</taxon>
        <taxon>Rhabditina</taxon>
        <taxon>Rhabditomorpha</taxon>
        <taxon>Rhabditoidea</taxon>
        <taxon>Rhabditidae</taxon>
        <taxon>Mesorhabditinae</taxon>
        <taxon>Mesorhabditis</taxon>
    </lineage>
</organism>
<feature type="non-terminal residue" evidence="1">
    <location>
        <position position="1"/>
    </location>
</feature>
<reference evidence="1" key="1">
    <citation type="submission" date="2023-06" db="EMBL/GenBank/DDBJ databases">
        <authorList>
            <person name="Delattre M."/>
        </authorList>
    </citation>
    <scope>NUCLEOTIDE SEQUENCE</scope>
    <source>
        <strain evidence="1">AF72</strain>
    </source>
</reference>
<protein>
    <submittedName>
        <fullName evidence="1">Uncharacterized protein</fullName>
    </submittedName>
</protein>
<dbReference type="Proteomes" id="UP001177023">
    <property type="component" value="Unassembled WGS sequence"/>
</dbReference>
<evidence type="ECO:0000313" key="2">
    <source>
        <dbReference type="Proteomes" id="UP001177023"/>
    </source>
</evidence>
<keyword evidence="2" id="KW-1185">Reference proteome</keyword>
<gene>
    <name evidence="1" type="ORF">MSPICULIGERA_LOCUS12099</name>
</gene>
<comment type="caution">
    <text evidence="1">The sequence shown here is derived from an EMBL/GenBank/DDBJ whole genome shotgun (WGS) entry which is preliminary data.</text>
</comment>
<dbReference type="EMBL" id="CATQJA010002622">
    <property type="protein sequence ID" value="CAJ0573749.1"/>
    <property type="molecule type" value="Genomic_DNA"/>
</dbReference>
<proteinExistence type="predicted"/>